<sequence length="78" mass="9023">MLLSSKNEKFSSIISKVADLFKLKITEITLCLREEIISFDETPHSLEVKAWEIIDCVPYKPAEEMQDDGLHKILIKMQ</sequence>
<proteinExistence type="predicted"/>
<name>A0A4Y2T2H1_ARAVE</name>
<protein>
    <submittedName>
        <fullName evidence="1">Uncharacterized protein</fullName>
    </submittedName>
</protein>
<organism evidence="1 2">
    <name type="scientific">Araneus ventricosus</name>
    <name type="common">Orbweaver spider</name>
    <name type="synonym">Epeira ventricosa</name>
    <dbReference type="NCBI Taxonomy" id="182803"/>
    <lineage>
        <taxon>Eukaryota</taxon>
        <taxon>Metazoa</taxon>
        <taxon>Ecdysozoa</taxon>
        <taxon>Arthropoda</taxon>
        <taxon>Chelicerata</taxon>
        <taxon>Arachnida</taxon>
        <taxon>Araneae</taxon>
        <taxon>Araneomorphae</taxon>
        <taxon>Entelegynae</taxon>
        <taxon>Araneoidea</taxon>
        <taxon>Araneidae</taxon>
        <taxon>Araneus</taxon>
    </lineage>
</organism>
<gene>
    <name evidence="1" type="ORF">AVEN_178532_1</name>
</gene>
<dbReference type="OrthoDB" id="442921at2759"/>
<comment type="caution">
    <text evidence="1">The sequence shown here is derived from an EMBL/GenBank/DDBJ whole genome shotgun (WGS) entry which is preliminary data.</text>
</comment>
<keyword evidence="2" id="KW-1185">Reference proteome</keyword>
<reference evidence="1 2" key="1">
    <citation type="journal article" date="2019" name="Sci. Rep.">
        <title>Orb-weaving spider Araneus ventricosus genome elucidates the spidroin gene catalogue.</title>
        <authorList>
            <person name="Kono N."/>
            <person name="Nakamura H."/>
            <person name="Ohtoshi R."/>
            <person name="Moran D.A.P."/>
            <person name="Shinohara A."/>
            <person name="Yoshida Y."/>
            <person name="Fujiwara M."/>
            <person name="Mori M."/>
            <person name="Tomita M."/>
            <person name="Arakawa K."/>
        </authorList>
    </citation>
    <scope>NUCLEOTIDE SEQUENCE [LARGE SCALE GENOMIC DNA]</scope>
</reference>
<accession>A0A4Y2T2H1</accession>
<evidence type="ECO:0000313" key="1">
    <source>
        <dbReference type="EMBL" id="GBN93706.1"/>
    </source>
</evidence>
<dbReference type="Proteomes" id="UP000499080">
    <property type="component" value="Unassembled WGS sequence"/>
</dbReference>
<dbReference type="EMBL" id="BGPR01025092">
    <property type="protein sequence ID" value="GBN93706.1"/>
    <property type="molecule type" value="Genomic_DNA"/>
</dbReference>
<dbReference type="AlphaFoldDB" id="A0A4Y2T2H1"/>
<evidence type="ECO:0000313" key="2">
    <source>
        <dbReference type="Proteomes" id="UP000499080"/>
    </source>
</evidence>
<dbReference type="Gene3D" id="3.10.20.90">
    <property type="entry name" value="Phosphatidylinositol 3-kinase Catalytic Subunit, Chain A, domain 1"/>
    <property type="match status" value="1"/>
</dbReference>